<dbReference type="GO" id="GO:0016787">
    <property type="term" value="F:hydrolase activity"/>
    <property type="evidence" value="ECO:0007669"/>
    <property type="project" value="UniProtKB-KW"/>
</dbReference>
<dbReference type="RefSeq" id="WP_306066836.1">
    <property type="nucleotide sequence ID" value="NZ_JAROCA020000001.1"/>
</dbReference>
<dbReference type="NCBIfam" id="TIGR01484">
    <property type="entry name" value="HAD-SF-IIB"/>
    <property type="match status" value="1"/>
</dbReference>
<reference evidence="1 2" key="1">
    <citation type="submission" date="2023-10" db="EMBL/GenBank/DDBJ databases">
        <title>179-bfca-hs.</title>
        <authorList>
            <person name="Miliotis G."/>
            <person name="Sengupta P."/>
            <person name="Hameed A."/>
            <person name="Chuvochina M."/>
            <person name="Mcdonagh F."/>
            <person name="Simpson A.C."/>
            <person name="Singh N.K."/>
            <person name="Rekha P.D."/>
            <person name="Raman K."/>
            <person name="Hugenholtz P."/>
            <person name="Venkateswaran K."/>
        </authorList>
    </citation>
    <scope>NUCLEOTIDE SEQUENCE [LARGE SCALE GENOMIC DNA]</scope>
    <source>
        <strain evidence="1 2">179-BFC-A-HS</strain>
    </source>
</reference>
<sequence>MKAKSIIFFDIDGTLLNGEKQLPASTKESVFQLKAAGHEVAIATGRGPFMFEDLRKELDIHTFVSYNGQYVVLQDEVIYTNPLNEAALGKLTETALENQHPVVFMDEKDMKANVPRHAYIKEGFDSLKVGFYPTFDPVYYQGRELYQALLFCPEGEQKQYENVFSEFDFIRWHPVSLDVIPHGGSKAKGIEKVIEKLAMPKERQYAFGDGLNDMEMLREIPNSVAMGNAVQKVKDAAAHVTTSVEDDGIYHGLVKLGLLS</sequence>
<dbReference type="PROSITE" id="PS01228">
    <property type="entry name" value="COF_1"/>
    <property type="match status" value="1"/>
</dbReference>
<keyword evidence="2" id="KW-1185">Reference proteome</keyword>
<dbReference type="InterPro" id="IPR023214">
    <property type="entry name" value="HAD_sf"/>
</dbReference>
<organism evidence="1 2">
    <name type="scientific">Tigheibacillus jepli</name>
    <dbReference type="NCBI Taxonomy" id="3035914"/>
    <lineage>
        <taxon>Bacteria</taxon>
        <taxon>Bacillati</taxon>
        <taxon>Bacillota</taxon>
        <taxon>Bacilli</taxon>
        <taxon>Bacillales</taxon>
        <taxon>Bacillaceae</taxon>
        <taxon>Tigheibacillus</taxon>
    </lineage>
</organism>
<dbReference type="CDD" id="cd07517">
    <property type="entry name" value="HAD_HPP"/>
    <property type="match status" value="1"/>
</dbReference>
<dbReference type="Proteomes" id="UP001228376">
    <property type="component" value="Unassembled WGS sequence"/>
</dbReference>
<dbReference type="InterPro" id="IPR000150">
    <property type="entry name" value="Cof"/>
</dbReference>
<dbReference type="Gene3D" id="3.30.1240.10">
    <property type="match status" value="1"/>
</dbReference>
<dbReference type="PANTHER" id="PTHR10000:SF25">
    <property type="entry name" value="PHOSPHATASE YKRA-RELATED"/>
    <property type="match status" value="1"/>
</dbReference>
<name>A0ABU5CJA7_9BACI</name>
<accession>A0ABU5CJA7</accession>
<evidence type="ECO:0000313" key="1">
    <source>
        <dbReference type="EMBL" id="MDY0406432.1"/>
    </source>
</evidence>
<proteinExistence type="predicted"/>
<dbReference type="InterPro" id="IPR036412">
    <property type="entry name" value="HAD-like_sf"/>
</dbReference>
<dbReference type="InterPro" id="IPR006379">
    <property type="entry name" value="HAD-SF_hydro_IIB"/>
</dbReference>
<dbReference type="SUPFAM" id="SSF56784">
    <property type="entry name" value="HAD-like"/>
    <property type="match status" value="1"/>
</dbReference>
<dbReference type="EMBL" id="JAROCA020000001">
    <property type="protein sequence ID" value="MDY0406432.1"/>
    <property type="molecule type" value="Genomic_DNA"/>
</dbReference>
<dbReference type="Pfam" id="PF08282">
    <property type="entry name" value="Hydrolase_3"/>
    <property type="match status" value="1"/>
</dbReference>
<dbReference type="SFLD" id="SFLDG01140">
    <property type="entry name" value="C2.B:_Phosphomannomutase_and_P"/>
    <property type="match status" value="1"/>
</dbReference>
<keyword evidence="1" id="KW-0378">Hydrolase</keyword>
<dbReference type="PANTHER" id="PTHR10000">
    <property type="entry name" value="PHOSPHOSERINE PHOSPHATASE"/>
    <property type="match status" value="1"/>
</dbReference>
<gene>
    <name evidence="1" type="ORF">P5G51_014455</name>
</gene>
<dbReference type="NCBIfam" id="TIGR00099">
    <property type="entry name" value="Cof-subfamily"/>
    <property type="match status" value="1"/>
</dbReference>
<dbReference type="SFLD" id="SFLDS00003">
    <property type="entry name" value="Haloacid_Dehalogenase"/>
    <property type="match status" value="1"/>
</dbReference>
<evidence type="ECO:0000313" key="2">
    <source>
        <dbReference type="Proteomes" id="UP001228376"/>
    </source>
</evidence>
<dbReference type="Gene3D" id="3.40.50.1000">
    <property type="entry name" value="HAD superfamily/HAD-like"/>
    <property type="match status" value="1"/>
</dbReference>
<comment type="caution">
    <text evidence="1">The sequence shown here is derived from an EMBL/GenBank/DDBJ whole genome shotgun (WGS) entry which is preliminary data.</text>
</comment>
<protein>
    <submittedName>
        <fullName evidence="1">Cof-type HAD-IIB family hydrolase</fullName>
    </submittedName>
</protein>